<gene>
    <name evidence="2" type="ORF">GCM10008023_36200</name>
</gene>
<evidence type="ECO:0000313" key="2">
    <source>
        <dbReference type="EMBL" id="GHH24240.1"/>
    </source>
</evidence>
<sequence>MAGGNGAAAAKPGGAEMSVTTLAAVSARHSAGAARGGRSGSKETGQPPLPGQPSRVGADVGPTARAPCGVPRRTIGRIASQELLREIRQIMTGVAVRPARA</sequence>
<protein>
    <submittedName>
        <fullName evidence="2">Uncharacterized protein</fullName>
    </submittedName>
</protein>
<feature type="region of interest" description="Disordered" evidence="1">
    <location>
        <begin position="26"/>
        <end position="73"/>
    </location>
</feature>
<evidence type="ECO:0000256" key="1">
    <source>
        <dbReference type="SAM" id="MobiDB-lite"/>
    </source>
</evidence>
<accession>A0ABQ3LSP0</accession>
<dbReference type="Proteomes" id="UP000652430">
    <property type="component" value="Unassembled WGS sequence"/>
</dbReference>
<comment type="caution">
    <text evidence="2">The sequence shown here is derived from an EMBL/GenBank/DDBJ whole genome shotgun (WGS) entry which is preliminary data.</text>
</comment>
<keyword evidence="3" id="KW-1185">Reference proteome</keyword>
<name>A0ABQ3LSP0_9SPHN</name>
<dbReference type="EMBL" id="BNAQ01000006">
    <property type="protein sequence ID" value="GHH24240.1"/>
    <property type="molecule type" value="Genomic_DNA"/>
</dbReference>
<evidence type="ECO:0000313" key="3">
    <source>
        <dbReference type="Proteomes" id="UP000652430"/>
    </source>
</evidence>
<proteinExistence type="predicted"/>
<organism evidence="2 3">
    <name type="scientific">Sphingomonas glacialis</name>
    <dbReference type="NCBI Taxonomy" id="658225"/>
    <lineage>
        <taxon>Bacteria</taxon>
        <taxon>Pseudomonadati</taxon>
        <taxon>Pseudomonadota</taxon>
        <taxon>Alphaproteobacteria</taxon>
        <taxon>Sphingomonadales</taxon>
        <taxon>Sphingomonadaceae</taxon>
        <taxon>Sphingomonas</taxon>
    </lineage>
</organism>
<reference evidence="3" key="1">
    <citation type="journal article" date="2019" name="Int. J. Syst. Evol. Microbiol.">
        <title>The Global Catalogue of Microorganisms (GCM) 10K type strain sequencing project: providing services to taxonomists for standard genome sequencing and annotation.</title>
        <authorList>
            <consortium name="The Broad Institute Genomics Platform"/>
            <consortium name="The Broad Institute Genome Sequencing Center for Infectious Disease"/>
            <person name="Wu L."/>
            <person name="Ma J."/>
        </authorList>
    </citation>
    <scope>NUCLEOTIDE SEQUENCE [LARGE SCALE GENOMIC DNA]</scope>
    <source>
        <strain evidence="3">CGMCC 1.8957</strain>
    </source>
</reference>